<comment type="caution">
    <text evidence="2">The sequence shown here is derived from an EMBL/GenBank/DDBJ whole genome shotgun (WGS) entry which is preliminary data.</text>
</comment>
<feature type="transmembrane region" description="Helical" evidence="1">
    <location>
        <begin position="41"/>
        <end position="61"/>
    </location>
</feature>
<sequence>MKRNEKKGKKRVKITTDQISHIGQTKQTNKQITTTTNGYDLLLLIGLLLFLIVFFLENSFGTKQILRKKTKELPISVNKSLIISGKD</sequence>
<organism evidence="2 3">
    <name type="scientific">Dermatophagoides pteronyssinus</name>
    <name type="common">European house dust mite</name>
    <dbReference type="NCBI Taxonomy" id="6956"/>
    <lineage>
        <taxon>Eukaryota</taxon>
        <taxon>Metazoa</taxon>
        <taxon>Ecdysozoa</taxon>
        <taxon>Arthropoda</taxon>
        <taxon>Chelicerata</taxon>
        <taxon>Arachnida</taxon>
        <taxon>Acari</taxon>
        <taxon>Acariformes</taxon>
        <taxon>Sarcoptiformes</taxon>
        <taxon>Astigmata</taxon>
        <taxon>Psoroptidia</taxon>
        <taxon>Analgoidea</taxon>
        <taxon>Pyroglyphidae</taxon>
        <taxon>Dermatophagoidinae</taxon>
        <taxon>Dermatophagoides</taxon>
    </lineage>
</organism>
<reference evidence="2 3" key="2">
    <citation type="journal article" date="2022" name="Mol. Biol. Evol.">
        <title>Comparative Genomics Reveals Insights into the Divergent Evolution of Astigmatic Mites and Household Pest Adaptations.</title>
        <authorList>
            <person name="Xiong Q."/>
            <person name="Wan A.T."/>
            <person name="Liu X."/>
            <person name="Fung C.S."/>
            <person name="Xiao X."/>
            <person name="Malainual N."/>
            <person name="Hou J."/>
            <person name="Wang L."/>
            <person name="Wang M."/>
            <person name="Yang K.Y."/>
            <person name="Cui Y."/>
            <person name="Leung E.L."/>
            <person name="Nong W."/>
            <person name="Shin S.K."/>
            <person name="Au S.W."/>
            <person name="Jeong K.Y."/>
            <person name="Chew F.T."/>
            <person name="Hui J.H."/>
            <person name="Leung T.F."/>
            <person name="Tungtrongchitr A."/>
            <person name="Zhong N."/>
            <person name="Liu Z."/>
            <person name="Tsui S.K."/>
        </authorList>
    </citation>
    <scope>NUCLEOTIDE SEQUENCE [LARGE SCALE GENOMIC DNA]</scope>
    <source>
        <strain evidence="2">Derp</strain>
    </source>
</reference>
<evidence type="ECO:0000313" key="3">
    <source>
        <dbReference type="Proteomes" id="UP000887458"/>
    </source>
</evidence>
<evidence type="ECO:0000256" key="1">
    <source>
        <dbReference type="SAM" id="Phobius"/>
    </source>
</evidence>
<protein>
    <submittedName>
        <fullName evidence="2">Uncharacterized protein</fullName>
    </submittedName>
</protein>
<keyword evidence="1" id="KW-0472">Membrane</keyword>
<dbReference type="Proteomes" id="UP000887458">
    <property type="component" value="Unassembled WGS sequence"/>
</dbReference>
<accession>A0ABQ8JGC6</accession>
<reference evidence="2 3" key="1">
    <citation type="journal article" date="2018" name="J. Allergy Clin. Immunol.">
        <title>High-quality assembly of Dermatophagoides pteronyssinus genome and transcriptome reveals a wide range of novel allergens.</title>
        <authorList>
            <person name="Liu X.Y."/>
            <person name="Yang K.Y."/>
            <person name="Wang M.Q."/>
            <person name="Kwok J.S."/>
            <person name="Zeng X."/>
            <person name="Yang Z."/>
            <person name="Xiao X.J."/>
            <person name="Lau C.P."/>
            <person name="Li Y."/>
            <person name="Huang Z.M."/>
            <person name="Ba J.G."/>
            <person name="Yim A.K."/>
            <person name="Ouyang C.Y."/>
            <person name="Ngai S.M."/>
            <person name="Chan T.F."/>
            <person name="Leung E.L."/>
            <person name="Liu L."/>
            <person name="Liu Z.G."/>
            <person name="Tsui S.K."/>
        </authorList>
    </citation>
    <scope>NUCLEOTIDE SEQUENCE [LARGE SCALE GENOMIC DNA]</scope>
    <source>
        <strain evidence="2">Derp</strain>
    </source>
</reference>
<keyword evidence="1" id="KW-0812">Transmembrane</keyword>
<dbReference type="EMBL" id="NJHN03000039">
    <property type="protein sequence ID" value="KAH9421666.1"/>
    <property type="molecule type" value="Genomic_DNA"/>
</dbReference>
<keyword evidence="1" id="KW-1133">Transmembrane helix</keyword>
<evidence type="ECO:0000313" key="2">
    <source>
        <dbReference type="EMBL" id="KAH9421666.1"/>
    </source>
</evidence>
<gene>
    <name evidence="2" type="ORF">DERP_009071</name>
</gene>
<keyword evidence="3" id="KW-1185">Reference proteome</keyword>
<name>A0ABQ8JGC6_DERPT</name>
<proteinExistence type="predicted"/>